<keyword evidence="7" id="KW-1185">Reference proteome</keyword>
<evidence type="ECO:0000313" key="7">
    <source>
        <dbReference type="Proteomes" id="UP000316426"/>
    </source>
</evidence>
<gene>
    <name evidence="6" type="ORF">Spa11_28510</name>
</gene>
<evidence type="ECO:0000256" key="1">
    <source>
        <dbReference type="ARBA" id="ARBA00001974"/>
    </source>
</evidence>
<evidence type="ECO:0000256" key="4">
    <source>
        <dbReference type="ARBA" id="ARBA00023002"/>
    </source>
</evidence>
<reference evidence="6 7" key="1">
    <citation type="submission" date="2019-02" db="EMBL/GenBank/DDBJ databases">
        <title>Deep-cultivation of Planctomycetes and their phenomic and genomic characterization uncovers novel biology.</title>
        <authorList>
            <person name="Wiegand S."/>
            <person name="Jogler M."/>
            <person name="Boedeker C."/>
            <person name="Pinto D."/>
            <person name="Vollmers J."/>
            <person name="Rivas-Marin E."/>
            <person name="Kohn T."/>
            <person name="Peeters S.H."/>
            <person name="Heuer A."/>
            <person name="Rast P."/>
            <person name="Oberbeckmann S."/>
            <person name="Bunk B."/>
            <person name="Jeske O."/>
            <person name="Meyerdierks A."/>
            <person name="Storesund J.E."/>
            <person name="Kallscheuer N."/>
            <person name="Luecker S."/>
            <person name="Lage O.M."/>
            <person name="Pohl T."/>
            <person name="Merkel B.J."/>
            <person name="Hornburger P."/>
            <person name="Mueller R.-W."/>
            <person name="Bruemmer F."/>
            <person name="Labrenz M."/>
            <person name="Spormann A.M."/>
            <person name="Op den Camp H."/>
            <person name="Overmann J."/>
            <person name="Amann R."/>
            <person name="Jetten M.S.M."/>
            <person name="Mascher T."/>
            <person name="Medema M.H."/>
            <person name="Devos D.P."/>
            <person name="Kaster A.-K."/>
            <person name="Ovreas L."/>
            <person name="Rohde M."/>
            <person name="Galperin M.Y."/>
            <person name="Jogler C."/>
        </authorList>
    </citation>
    <scope>NUCLEOTIDE SEQUENCE [LARGE SCALE GENOMIC DNA]</scope>
    <source>
        <strain evidence="6 7">Spa11</strain>
    </source>
</reference>
<keyword evidence="3" id="KW-0285">Flavoprotein</keyword>
<proteinExistence type="inferred from homology"/>
<sequence>MPERVAIVGAGIVGVAHAWRESVRGAQVTLFERSRRAEGASVRNFGMVWPIGQPLATRDAALLSRSLWDEFVRETGVWSSPLGSIHLAVRDDEWRILEEFAEQAPGLGYDCRLLDAREARAACPAATADVIGGLFSPTELGVDPRQAIAAAPRWLAETFGVRLEFETTVCDIDLPRVRSTDGREWDFDRVTVASGADFATLYPEVFTENALARCKLQMMRTTPQTDGWRLGPMIASGLTLRHYANFAICEGLPALRQRVAEETPELDRYGIHVMAAQNGLGEIVLGDSHEYGEAITPFDSDEITRLMLRELRRLLDLPDWRLAARWHGVYPVQANGVQFVHNPTPGVTIVIATGGCGMTMSFGLAEEMVCGRASSRVPSVARG</sequence>
<dbReference type="Proteomes" id="UP000316426">
    <property type="component" value="Chromosome"/>
</dbReference>
<evidence type="ECO:0000256" key="3">
    <source>
        <dbReference type="ARBA" id="ARBA00022630"/>
    </source>
</evidence>
<protein>
    <submittedName>
        <fullName evidence="6">D-amino acid dehydrogenase small subunit</fullName>
    </submittedName>
</protein>
<dbReference type="NCBIfam" id="TIGR03364">
    <property type="entry name" value="HpnW_proposed"/>
    <property type="match status" value="1"/>
</dbReference>
<comment type="similarity">
    <text evidence="2">Belongs to the DadA oxidoreductase family.</text>
</comment>
<organism evidence="6 7">
    <name type="scientific">Botrimarina mediterranea</name>
    <dbReference type="NCBI Taxonomy" id="2528022"/>
    <lineage>
        <taxon>Bacteria</taxon>
        <taxon>Pseudomonadati</taxon>
        <taxon>Planctomycetota</taxon>
        <taxon>Planctomycetia</taxon>
        <taxon>Pirellulales</taxon>
        <taxon>Lacipirellulaceae</taxon>
        <taxon>Botrimarina</taxon>
    </lineage>
</organism>
<dbReference type="GO" id="GO:0005737">
    <property type="term" value="C:cytoplasm"/>
    <property type="evidence" value="ECO:0007669"/>
    <property type="project" value="TreeGrafter"/>
</dbReference>
<keyword evidence="4" id="KW-0560">Oxidoreductase</keyword>
<dbReference type="InterPro" id="IPR006076">
    <property type="entry name" value="FAD-dep_OxRdtase"/>
</dbReference>
<dbReference type="KEGG" id="bmei:Spa11_28510"/>
<dbReference type="Gene3D" id="3.30.9.10">
    <property type="entry name" value="D-Amino Acid Oxidase, subunit A, domain 2"/>
    <property type="match status" value="1"/>
</dbReference>
<dbReference type="GO" id="GO:0016491">
    <property type="term" value="F:oxidoreductase activity"/>
    <property type="evidence" value="ECO:0007669"/>
    <property type="project" value="UniProtKB-KW"/>
</dbReference>
<dbReference type="Gene3D" id="3.50.50.60">
    <property type="entry name" value="FAD/NAD(P)-binding domain"/>
    <property type="match status" value="1"/>
</dbReference>
<evidence type="ECO:0000313" key="6">
    <source>
        <dbReference type="EMBL" id="QDV74645.1"/>
    </source>
</evidence>
<dbReference type="AlphaFoldDB" id="A0A518KA24"/>
<dbReference type="InterPro" id="IPR017741">
    <property type="entry name" value="FAD-dependent_OxRdtase_HpnW"/>
</dbReference>
<dbReference type="RefSeq" id="WP_145113228.1">
    <property type="nucleotide sequence ID" value="NZ_CP036349.1"/>
</dbReference>
<name>A0A518KA24_9BACT</name>
<dbReference type="PANTHER" id="PTHR13847">
    <property type="entry name" value="SARCOSINE DEHYDROGENASE-RELATED"/>
    <property type="match status" value="1"/>
</dbReference>
<evidence type="ECO:0000259" key="5">
    <source>
        <dbReference type="Pfam" id="PF01266"/>
    </source>
</evidence>
<feature type="domain" description="FAD dependent oxidoreductase" evidence="5">
    <location>
        <begin position="4"/>
        <end position="368"/>
    </location>
</feature>
<comment type="cofactor">
    <cofactor evidence="1">
        <name>FAD</name>
        <dbReference type="ChEBI" id="CHEBI:57692"/>
    </cofactor>
</comment>
<dbReference type="InterPro" id="IPR036188">
    <property type="entry name" value="FAD/NAD-bd_sf"/>
</dbReference>
<dbReference type="SUPFAM" id="SSF51905">
    <property type="entry name" value="FAD/NAD(P)-binding domain"/>
    <property type="match status" value="1"/>
</dbReference>
<accession>A0A518KA24</accession>
<evidence type="ECO:0000256" key="2">
    <source>
        <dbReference type="ARBA" id="ARBA00009410"/>
    </source>
</evidence>
<dbReference type="Pfam" id="PF01266">
    <property type="entry name" value="DAO"/>
    <property type="match status" value="1"/>
</dbReference>
<dbReference type="PANTHER" id="PTHR13847:SF286">
    <property type="entry name" value="D-AMINO ACID DEHYDROGENASE"/>
    <property type="match status" value="1"/>
</dbReference>
<dbReference type="EMBL" id="CP036349">
    <property type="protein sequence ID" value="QDV74645.1"/>
    <property type="molecule type" value="Genomic_DNA"/>
</dbReference>